<dbReference type="RefSeq" id="WP_154738097.1">
    <property type="nucleotide sequence ID" value="NZ_WMBQ01000001.1"/>
</dbReference>
<dbReference type="AlphaFoldDB" id="A0A6I3KIM6"/>
<feature type="region of interest" description="Disordered" evidence="1">
    <location>
        <begin position="26"/>
        <end position="51"/>
    </location>
</feature>
<evidence type="ECO:0000256" key="1">
    <source>
        <dbReference type="SAM" id="MobiDB-lite"/>
    </source>
</evidence>
<accession>A0A6I3KIM6</accession>
<evidence type="ECO:0000256" key="2">
    <source>
        <dbReference type="SAM" id="SignalP"/>
    </source>
</evidence>
<evidence type="ECO:0000313" key="5">
    <source>
        <dbReference type="Proteomes" id="UP000440694"/>
    </source>
</evidence>
<dbReference type="EMBL" id="WMBQ01000001">
    <property type="protein sequence ID" value="MTD93567.1"/>
    <property type="molecule type" value="Genomic_DNA"/>
</dbReference>
<name>A0A6I3KIM6_9HYPH</name>
<dbReference type="Gene3D" id="1.10.238.10">
    <property type="entry name" value="EF-hand"/>
    <property type="match status" value="1"/>
</dbReference>
<keyword evidence="5" id="KW-1185">Reference proteome</keyword>
<feature type="chain" id="PRO_5026193372" description="EF-hand domain-containing protein" evidence="2">
    <location>
        <begin position="22"/>
        <end position="110"/>
    </location>
</feature>
<evidence type="ECO:0000313" key="4">
    <source>
        <dbReference type="EMBL" id="MTD93567.1"/>
    </source>
</evidence>
<organism evidence="4 5">
    <name type="scientific">Hyphomicrobium album</name>
    <dbReference type="NCBI Taxonomy" id="2665159"/>
    <lineage>
        <taxon>Bacteria</taxon>
        <taxon>Pseudomonadati</taxon>
        <taxon>Pseudomonadota</taxon>
        <taxon>Alphaproteobacteria</taxon>
        <taxon>Hyphomicrobiales</taxon>
        <taxon>Hyphomicrobiaceae</taxon>
        <taxon>Hyphomicrobium</taxon>
    </lineage>
</organism>
<dbReference type="SUPFAM" id="SSF47473">
    <property type="entry name" value="EF-hand"/>
    <property type="match status" value="1"/>
</dbReference>
<evidence type="ECO:0000259" key="3">
    <source>
        <dbReference type="Pfam" id="PF13202"/>
    </source>
</evidence>
<feature type="domain" description="EF-hand" evidence="3">
    <location>
        <begin position="29"/>
        <end position="46"/>
    </location>
</feature>
<dbReference type="InterPro" id="IPR011992">
    <property type="entry name" value="EF-hand-dom_pair"/>
</dbReference>
<dbReference type="InterPro" id="IPR018247">
    <property type="entry name" value="EF_Hand_1_Ca_BS"/>
</dbReference>
<keyword evidence="2" id="KW-0732">Signal</keyword>
<feature type="domain" description="EF-hand" evidence="3">
    <location>
        <begin position="60"/>
        <end position="77"/>
    </location>
</feature>
<feature type="compositionally biased region" description="Polar residues" evidence="1">
    <location>
        <begin position="33"/>
        <end position="50"/>
    </location>
</feature>
<dbReference type="PROSITE" id="PS00018">
    <property type="entry name" value="EF_HAND_1"/>
    <property type="match status" value="2"/>
</dbReference>
<comment type="caution">
    <text evidence="4">The sequence shown here is derived from an EMBL/GenBank/DDBJ whole genome shotgun (WGS) entry which is preliminary data.</text>
</comment>
<sequence>MTNKWVAIVSVLLLSGTVAVADDWAGKMKTVDTDGSGTVSRNEWNTNSPKLSLGAATPEFSALDKNNNNSISEKEWSAADKIASAYGKSCKSADSSWCPCQGNPDKPECQ</sequence>
<feature type="signal peptide" evidence="2">
    <location>
        <begin position="1"/>
        <end position="21"/>
    </location>
</feature>
<reference evidence="4 5" key="1">
    <citation type="submission" date="2019-11" db="EMBL/GenBank/DDBJ databases">
        <title>Identification of a novel strain.</title>
        <authorList>
            <person name="Xu Q."/>
            <person name="Wang G."/>
        </authorList>
    </citation>
    <scope>NUCLEOTIDE SEQUENCE [LARGE SCALE GENOMIC DNA]</scope>
    <source>
        <strain evidence="5">xq</strain>
    </source>
</reference>
<dbReference type="Proteomes" id="UP000440694">
    <property type="component" value="Unassembled WGS sequence"/>
</dbReference>
<dbReference type="Pfam" id="PF13202">
    <property type="entry name" value="EF-hand_5"/>
    <property type="match status" value="2"/>
</dbReference>
<dbReference type="GO" id="GO:0005509">
    <property type="term" value="F:calcium ion binding"/>
    <property type="evidence" value="ECO:0007669"/>
    <property type="project" value="InterPro"/>
</dbReference>
<protein>
    <recommendedName>
        <fullName evidence="3">EF-hand domain-containing protein</fullName>
    </recommendedName>
</protein>
<dbReference type="InterPro" id="IPR002048">
    <property type="entry name" value="EF_hand_dom"/>
</dbReference>
<proteinExistence type="predicted"/>
<gene>
    <name evidence="4" type="ORF">GIW81_04370</name>
</gene>